<accession>A0A2N6T3F6</accession>
<reference evidence="2 3" key="1">
    <citation type="submission" date="2017-09" db="EMBL/GenBank/DDBJ databases">
        <title>Bacterial strain isolated from the female urinary microbiota.</title>
        <authorList>
            <person name="Thomas-White K."/>
            <person name="Kumar N."/>
            <person name="Forster S."/>
            <person name="Putonti C."/>
            <person name="Lawley T."/>
            <person name="Wolfe A.J."/>
        </authorList>
    </citation>
    <scope>NUCLEOTIDE SEQUENCE [LARGE SCALE GENOMIC DNA]</scope>
    <source>
        <strain evidence="2 3">UMB0792</strain>
    </source>
</reference>
<name>A0A2N6T3F6_9CORY</name>
<dbReference type="EMBL" id="PNHG01000014">
    <property type="protein sequence ID" value="PMC63880.1"/>
    <property type="molecule type" value="Genomic_DNA"/>
</dbReference>
<feature type="signal peptide" evidence="1">
    <location>
        <begin position="1"/>
        <end position="23"/>
    </location>
</feature>
<proteinExistence type="predicted"/>
<sequence>MKRTTTVLGTAVLAAGLATSAFAPNAAANPNYVSNANNTVRCYMTEGETLCVSDIGRDAQPECNPPSHLIPAVSIQRNWVGTKCWNQGFDGQPMRLNPLQIHVNGSRVVIPGLAGELYVLDVAKPALVRAGSHNAVLFAL</sequence>
<protein>
    <submittedName>
        <fullName evidence="2">Uncharacterized protein</fullName>
    </submittedName>
</protein>
<evidence type="ECO:0000313" key="2">
    <source>
        <dbReference type="EMBL" id="PMC63880.1"/>
    </source>
</evidence>
<evidence type="ECO:0000256" key="1">
    <source>
        <dbReference type="SAM" id="SignalP"/>
    </source>
</evidence>
<keyword evidence="3" id="KW-1185">Reference proteome</keyword>
<dbReference type="Proteomes" id="UP000235836">
    <property type="component" value="Unassembled WGS sequence"/>
</dbReference>
<organism evidence="2 3">
    <name type="scientific">Corynebacterium tuscaniense</name>
    <dbReference type="NCBI Taxonomy" id="302449"/>
    <lineage>
        <taxon>Bacteria</taxon>
        <taxon>Bacillati</taxon>
        <taxon>Actinomycetota</taxon>
        <taxon>Actinomycetes</taxon>
        <taxon>Mycobacteriales</taxon>
        <taxon>Corynebacteriaceae</taxon>
        <taxon>Corynebacterium</taxon>
    </lineage>
</organism>
<evidence type="ECO:0000313" key="3">
    <source>
        <dbReference type="Proteomes" id="UP000235836"/>
    </source>
</evidence>
<comment type="caution">
    <text evidence="2">The sequence shown here is derived from an EMBL/GenBank/DDBJ whole genome shotgun (WGS) entry which is preliminary data.</text>
</comment>
<dbReference type="AlphaFoldDB" id="A0A2N6T3F6"/>
<dbReference type="RefSeq" id="WP_102724295.1">
    <property type="nucleotide sequence ID" value="NZ_PNHG01000014.1"/>
</dbReference>
<feature type="chain" id="PRO_5038884526" evidence="1">
    <location>
        <begin position="24"/>
        <end position="140"/>
    </location>
</feature>
<keyword evidence="1" id="KW-0732">Signal</keyword>
<gene>
    <name evidence="2" type="ORF">CJ203_08780</name>
</gene>